<gene>
    <name evidence="3" type="ORF">Q4T40_14215</name>
</gene>
<feature type="repeat" description="TPR" evidence="1">
    <location>
        <begin position="155"/>
        <end position="188"/>
    </location>
</feature>
<keyword evidence="2" id="KW-0732">Signal</keyword>
<evidence type="ECO:0000313" key="3">
    <source>
        <dbReference type="EMBL" id="MDT8902400.1"/>
    </source>
</evidence>
<dbReference type="PROSITE" id="PS51257">
    <property type="entry name" value="PROKAR_LIPOPROTEIN"/>
    <property type="match status" value="1"/>
</dbReference>
<protein>
    <submittedName>
        <fullName evidence="3">Tetratricopeptide repeat protein</fullName>
    </submittedName>
</protein>
<proteinExistence type="predicted"/>
<dbReference type="PANTHER" id="PTHR12558">
    <property type="entry name" value="CELL DIVISION CYCLE 16,23,27"/>
    <property type="match status" value="1"/>
</dbReference>
<dbReference type="SUPFAM" id="SSF48452">
    <property type="entry name" value="TPR-like"/>
    <property type="match status" value="1"/>
</dbReference>
<dbReference type="SMART" id="SM00028">
    <property type="entry name" value="TPR"/>
    <property type="match status" value="4"/>
</dbReference>
<dbReference type="PANTHER" id="PTHR12558:SF13">
    <property type="entry name" value="CELL DIVISION CYCLE PROTEIN 27 HOMOLOG"/>
    <property type="match status" value="1"/>
</dbReference>
<dbReference type="Gene3D" id="1.25.40.10">
    <property type="entry name" value="Tetratricopeptide repeat domain"/>
    <property type="match status" value="1"/>
</dbReference>
<dbReference type="PROSITE" id="PS50005">
    <property type="entry name" value="TPR"/>
    <property type="match status" value="3"/>
</dbReference>
<dbReference type="InterPro" id="IPR019734">
    <property type="entry name" value="TPR_rpt"/>
</dbReference>
<name>A0ABU3P030_9FIRM</name>
<keyword evidence="4" id="KW-1185">Reference proteome</keyword>
<feature type="repeat" description="TPR" evidence="1">
    <location>
        <begin position="53"/>
        <end position="86"/>
    </location>
</feature>
<feature type="chain" id="PRO_5046749217" evidence="2">
    <location>
        <begin position="28"/>
        <end position="212"/>
    </location>
</feature>
<feature type="signal peptide" evidence="2">
    <location>
        <begin position="1"/>
        <end position="27"/>
    </location>
</feature>
<evidence type="ECO:0000256" key="2">
    <source>
        <dbReference type="SAM" id="SignalP"/>
    </source>
</evidence>
<feature type="repeat" description="TPR" evidence="1">
    <location>
        <begin position="121"/>
        <end position="154"/>
    </location>
</feature>
<organism evidence="3 4">
    <name type="scientific">Anaeroselena agilis</name>
    <dbReference type="NCBI Taxonomy" id="3063788"/>
    <lineage>
        <taxon>Bacteria</taxon>
        <taxon>Bacillati</taxon>
        <taxon>Bacillota</taxon>
        <taxon>Negativicutes</taxon>
        <taxon>Acetonemataceae</taxon>
        <taxon>Anaeroselena</taxon>
    </lineage>
</organism>
<dbReference type="InterPro" id="IPR011990">
    <property type="entry name" value="TPR-like_helical_dom_sf"/>
</dbReference>
<sequence>MKNIPATIVIIAAVALLAGCGPQPAPANQPPAKPPVAGKAPALAADSAGAAEAEQHFAAGRDLYERYEYRAAVAEYDRAIAADPANYKVYTAKGIALCFEGDYKGGMALIRKTLDMRPGYVPALYDMAMAYKLQDDLDNSLHWFQQTLRGDPKNTWSYYGIATIHADRGETREALEYLRKAVDLDKGVKEVARRQEHFARMRALPEFQAIVR</sequence>
<dbReference type="Proteomes" id="UP001254848">
    <property type="component" value="Unassembled WGS sequence"/>
</dbReference>
<dbReference type="EMBL" id="JAUOZS010000001">
    <property type="protein sequence ID" value="MDT8902400.1"/>
    <property type="molecule type" value="Genomic_DNA"/>
</dbReference>
<dbReference type="Pfam" id="PF13181">
    <property type="entry name" value="TPR_8"/>
    <property type="match status" value="1"/>
</dbReference>
<accession>A0ABU3P030</accession>
<dbReference type="Pfam" id="PF13432">
    <property type="entry name" value="TPR_16"/>
    <property type="match status" value="1"/>
</dbReference>
<keyword evidence="1" id="KW-0802">TPR repeat</keyword>
<evidence type="ECO:0000256" key="1">
    <source>
        <dbReference type="PROSITE-ProRule" id="PRU00339"/>
    </source>
</evidence>
<dbReference type="RefSeq" id="WP_413780882.1">
    <property type="nucleotide sequence ID" value="NZ_JAUOZS010000001.1"/>
</dbReference>
<evidence type="ECO:0000313" key="4">
    <source>
        <dbReference type="Proteomes" id="UP001254848"/>
    </source>
</evidence>
<dbReference type="NCBIfam" id="NF047558">
    <property type="entry name" value="TPR_END_plus"/>
    <property type="match status" value="1"/>
</dbReference>
<comment type="caution">
    <text evidence="3">The sequence shown here is derived from an EMBL/GenBank/DDBJ whole genome shotgun (WGS) entry which is preliminary data.</text>
</comment>
<reference evidence="3 4" key="1">
    <citation type="submission" date="2023-07" db="EMBL/GenBank/DDBJ databases">
        <title>The novel representative of Negativicutes class, Anaeroselena agilis gen. nov. sp. nov.</title>
        <authorList>
            <person name="Prokofeva M.I."/>
            <person name="Elcheninov A.G."/>
            <person name="Klyukina A."/>
            <person name="Kublanov I.V."/>
            <person name="Frolov E.N."/>
            <person name="Podosokorskaya O.A."/>
        </authorList>
    </citation>
    <scope>NUCLEOTIDE SEQUENCE [LARGE SCALE GENOMIC DNA]</scope>
    <source>
        <strain evidence="3 4">4137-cl</strain>
    </source>
</reference>